<reference evidence="2 3" key="1">
    <citation type="submission" date="2019-10" db="EMBL/GenBank/DDBJ databases">
        <authorList>
            <person name="Palmer J.M."/>
        </authorList>
    </citation>
    <scope>NUCLEOTIDE SEQUENCE [LARGE SCALE GENOMIC DNA]</scope>
    <source>
        <strain evidence="2 3">TWF694</strain>
    </source>
</reference>
<evidence type="ECO:0000256" key="1">
    <source>
        <dbReference type="SAM" id="MobiDB-lite"/>
    </source>
</evidence>
<organism evidence="2 3">
    <name type="scientific">Orbilia ellipsospora</name>
    <dbReference type="NCBI Taxonomy" id="2528407"/>
    <lineage>
        <taxon>Eukaryota</taxon>
        <taxon>Fungi</taxon>
        <taxon>Dikarya</taxon>
        <taxon>Ascomycota</taxon>
        <taxon>Pezizomycotina</taxon>
        <taxon>Orbiliomycetes</taxon>
        <taxon>Orbiliales</taxon>
        <taxon>Orbiliaceae</taxon>
        <taxon>Orbilia</taxon>
    </lineage>
</organism>
<evidence type="ECO:0008006" key="4">
    <source>
        <dbReference type="Google" id="ProtNLM"/>
    </source>
</evidence>
<dbReference type="AlphaFoldDB" id="A0AAV9XQ75"/>
<gene>
    <name evidence="2" type="ORF">TWF694_000911</name>
</gene>
<protein>
    <recommendedName>
        <fullName evidence="4">CSN8/PSMD8/EIF3K domain-containing protein</fullName>
    </recommendedName>
</protein>
<evidence type="ECO:0000313" key="2">
    <source>
        <dbReference type="EMBL" id="KAK6544208.1"/>
    </source>
</evidence>
<feature type="region of interest" description="Disordered" evidence="1">
    <location>
        <begin position="1"/>
        <end position="44"/>
    </location>
</feature>
<evidence type="ECO:0000313" key="3">
    <source>
        <dbReference type="Proteomes" id="UP001365542"/>
    </source>
</evidence>
<proteinExistence type="predicted"/>
<accession>A0AAV9XQ75</accession>
<feature type="compositionally biased region" description="Polar residues" evidence="1">
    <location>
        <begin position="15"/>
        <end position="26"/>
    </location>
</feature>
<name>A0AAV9XQ75_9PEZI</name>
<comment type="caution">
    <text evidence="2">The sequence shown here is derived from an EMBL/GenBank/DDBJ whole genome shotgun (WGS) entry which is preliminary data.</text>
</comment>
<sequence length="244" mass="27194">MPGSVASTEAGDNKATPTTTRNSSPTFLPAGSSGSGSDLGLPSSEEAVAQKRREWYPQAWKKLLEKNNYDGVITTVNRYLDITDKSNIDLECYFVFVVASAQKRGLDSSILDRIDMSNLSDAELVDIHLLRSIVFLKYNEVDKALQEGKIASEKAYPLGLQDGCHYIMGLIACYTEDYVEASFRKSLLPDGFQLSPRFADLIKRLSFKDAKWQIRGISTYNDKPRYSSPTDITKELPIPSNFLV</sequence>
<dbReference type="Proteomes" id="UP001365542">
    <property type="component" value="Unassembled WGS sequence"/>
</dbReference>
<feature type="compositionally biased region" description="Low complexity" evidence="1">
    <location>
        <begin position="31"/>
        <end position="44"/>
    </location>
</feature>
<dbReference type="EMBL" id="JAVHJO010000001">
    <property type="protein sequence ID" value="KAK6544208.1"/>
    <property type="molecule type" value="Genomic_DNA"/>
</dbReference>
<keyword evidence="3" id="KW-1185">Reference proteome</keyword>